<feature type="transmembrane region" description="Helical" evidence="2">
    <location>
        <begin position="91"/>
        <end position="113"/>
    </location>
</feature>
<reference evidence="3 4" key="1">
    <citation type="journal article" date="2014" name="Int. J. Syst. Evol. Microbiol.">
        <title>Complete genome sequence of Corynebacterium casei LMG S-19264T (=DSM 44701T), isolated from a smear-ripened cheese.</title>
        <authorList>
            <consortium name="US DOE Joint Genome Institute (JGI-PGF)"/>
            <person name="Walter F."/>
            <person name="Albersmeier A."/>
            <person name="Kalinowski J."/>
            <person name="Ruckert C."/>
        </authorList>
    </citation>
    <scope>NUCLEOTIDE SEQUENCE [LARGE SCALE GENOMIC DNA]</scope>
    <source>
        <strain evidence="3 4">CGMCC 4.7215</strain>
    </source>
</reference>
<evidence type="ECO:0000256" key="1">
    <source>
        <dbReference type="SAM" id="MobiDB-lite"/>
    </source>
</evidence>
<protein>
    <submittedName>
        <fullName evidence="3">Uncharacterized protein</fullName>
    </submittedName>
</protein>
<evidence type="ECO:0000313" key="4">
    <source>
        <dbReference type="Proteomes" id="UP001596414"/>
    </source>
</evidence>
<accession>A0ABD5X534</accession>
<feature type="transmembrane region" description="Helical" evidence="2">
    <location>
        <begin position="9"/>
        <end position="26"/>
    </location>
</feature>
<organism evidence="3 4">
    <name type="scientific">Halovenus rubra</name>
    <dbReference type="NCBI Taxonomy" id="869890"/>
    <lineage>
        <taxon>Archaea</taxon>
        <taxon>Methanobacteriati</taxon>
        <taxon>Methanobacteriota</taxon>
        <taxon>Stenosarchaea group</taxon>
        <taxon>Halobacteria</taxon>
        <taxon>Halobacteriales</taxon>
        <taxon>Haloarculaceae</taxon>
        <taxon>Halovenus</taxon>
    </lineage>
</organism>
<sequence>MNQVNKRHLATRGLLFAVALVLVYLFRPLFHPIFYDMIYSPGAFIFWTITLLSVTFLWFLPPFDVTDSRTSSALAELSEDTDKDQMNSSAVVKLSLVGIVVIVALIIAGVYAVPANEFEERTLAQQTMNEGEAIESFPEMNADNARIAPKPVADTQTRGSVSYRQYRLGTSDIARMPDGRLAWSYPIQPDGTRNMLFENQQGVLLSDMTSMEDREISAFDDTSFEIGEGMLLHRNSEWNLRKSDFWAKYQDDAIEFVHDGKPYMAYPKTGHEWHLTPIPHTTPTWEGVALLHPDGTIDQLSPEEAQESEILDGQRLYPLYNAERKMSSLGYREGIINQLGTIGSHKEEVEIADLPSGAGNQQPFVIDLEGEQMSYVTALEPYGADTRGLDEVWFINSRTGQPTFFESNKQTLLGPERAMGLVRSEDSRTGWGDNFFVVEPIPVIVDDELWWHSKVVPTDNTDITRNVFVNSETEEAIALTSTETVEQFLAGETVDPNETVETEPSEDENIDYYIVIQDDDGTVIERIPVKPGEDPSVNFVSSDEIKAGEQNETSTG</sequence>
<feature type="transmembrane region" description="Helical" evidence="2">
    <location>
        <begin position="38"/>
        <end position="60"/>
    </location>
</feature>
<comment type="caution">
    <text evidence="3">The sequence shown here is derived from an EMBL/GenBank/DDBJ whole genome shotgun (WGS) entry which is preliminary data.</text>
</comment>
<proteinExistence type="predicted"/>
<dbReference type="AlphaFoldDB" id="A0ABD5X534"/>
<dbReference type="RefSeq" id="WP_267638784.1">
    <property type="nucleotide sequence ID" value="NZ_JAODIY010000041.1"/>
</dbReference>
<feature type="region of interest" description="Disordered" evidence="1">
    <location>
        <begin position="528"/>
        <end position="556"/>
    </location>
</feature>
<evidence type="ECO:0000256" key="2">
    <source>
        <dbReference type="SAM" id="Phobius"/>
    </source>
</evidence>
<dbReference type="EMBL" id="JBHSZQ010000003">
    <property type="protein sequence ID" value="MFC7125069.1"/>
    <property type="molecule type" value="Genomic_DNA"/>
</dbReference>
<name>A0ABD5X534_9EURY</name>
<keyword evidence="2" id="KW-1133">Transmembrane helix</keyword>
<keyword evidence="2" id="KW-0812">Transmembrane</keyword>
<evidence type="ECO:0000313" key="3">
    <source>
        <dbReference type="EMBL" id="MFC7125069.1"/>
    </source>
</evidence>
<keyword evidence="2" id="KW-0472">Membrane</keyword>
<dbReference type="Proteomes" id="UP001596414">
    <property type="component" value="Unassembled WGS sequence"/>
</dbReference>
<gene>
    <name evidence="3" type="ORF">ACFQJ7_03315</name>
</gene>